<evidence type="ECO:0008006" key="3">
    <source>
        <dbReference type="Google" id="ProtNLM"/>
    </source>
</evidence>
<dbReference type="EMBL" id="BORJ01000003">
    <property type="protein sequence ID" value="GIN95687.1"/>
    <property type="molecule type" value="Genomic_DNA"/>
</dbReference>
<proteinExistence type="predicted"/>
<sequence>MYTTRICINKSGKTVTVPNAFGGAAVGKIGPNELFVLLGGNDGRREVAFYKSGKGWVDHGQFLAGQEPSGFFTMAYQQKYRYGADSRGHKFKILHRQCRIFSGENVVATVKPGGYVVSDGASHGGSKHPYRLSIKGYYHSGSAKYVAVTNGWCDTDIEVGKCMYNTVTTDGKWV</sequence>
<evidence type="ECO:0000313" key="1">
    <source>
        <dbReference type="EMBL" id="GIN95687.1"/>
    </source>
</evidence>
<keyword evidence="2" id="KW-1185">Reference proteome</keyword>
<name>A0ABQ4KUG4_SIMTE</name>
<dbReference type="Proteomes" id="UP000680670">
    <property type="component" value="Unassembled WGS sequence"/>
</dbReference>
<accession>A0ABQ4KUG4</accession>
<evidence type="ECO:0000313" key="2">
    <source>
        <dbReference type="Proteomes" id="UP000680670"/>
    </source>
</evidence>
<comment type="caution">
    <text evidence="1">The sequence shown here is derived from an EMBL/GenBank/DDBJ whole genome shotgun (WGS) entry which is preliminary data.</text>
</comment>
<dbReference type="RefSeq" id="WP_212949114.1">
    <property type="nucleotide sequence ID" value="NZ_BORI01000008.1"/>
</dbReference>
<reference evidence="1 2" key="1">
    <citation type="submission" date="2021-03" db="EMBL/GenBank/DDBJ databases">
        <title>Antimicrobial resistance genes in bacteria isolated from Japanese honey, and their potential for conferring macrolide and lincosamide resistance in the American foulbrood pathogen Paenibacillus larvae.</title>
        <authorList>
            <person name="Okamoto M."/>
            <person name="Kumagai M."/>
            <person name="Kanamori H."/>
            <person name="Takamatsu D."/>
        </authorList>
    </citation>
    <scope>NUCLEOTIDE SEQUENCE [LARGE SCALE GENOMIC DNA]</scope>
    <source>
        <strain evidence="1 2">J6TS1</strain>
    </source>
</reference>
<protein>
    <recommendedName>
        <fullName evidence="3">Lectin</fullName>
    </recommendedName>
</protein>
<organism evidence="1 2">
    <name type="scientific">Siminovitchia terrae</name>
    <name type="common">Bacillus terrae</name>
    <dbReference type="NCBI Taxonomy" id="1914933"/>
    <lineage>
        <taxon>Bacteria</taxon>
        <taxon>Bacillati</taxon>
        <taxon>Bacillota</taxon>
        <taxon>Bacilli</taxon>
        <taxon>Bacillales</taxon>
        <taxon>Bacillaceae</taxon>
        <taxon>Siminovitchia</taxon>
    </lineage>
</organism>
<gene>
    <name evidence="1" type="ORF">J6TS1_15570</name>
</gene>